<name>A0ABQ8UNJ4_9EUKA</name>
<dbReference type="PANTHER" id="PTHR12290">
    <property type="entry name" value="CORNICHON-RELATED"/>
    <property type="match status" value="1"/>
</dbReference>
<dbReference type="InterPro" id="IPR003377">
    <property type="entry name" value="Cornichon"/>
</dbReference>
<dbReference type="SMART" id="SM01398">
    <property type="entry name" value="Cornichon"/>
    <property type="match status" value="1"/>
</dbReference>
<comment type="subcellular location">
    <subcellularLocation>
        <location evidence="1">Membrane</location>
        <topology evidence="1">Multi-pass membrane protein</topology>
    </subcellularLocation>
</comment>
<evidence type="ECO:0008006" key="9">
    <source>
        <dbReference type="Google" id="ProtNLM"/>
    </source>
</evidence>
<organism evidence="7 8">
    <name type="scientific">Paratrimastix pyriformis</name>
    <dbReference type="NCBI Taxonomy" id="342808"/>
    <lineage>
        <taxon>Eukaryota</taxon>
        <taxon>Metamonada</taxon>
        <taxon>Preaxostyla</taxon>
        <taxon>Paratrimastigidae</taxon>
        <taxon>Paratrimastix</taxon>
    </lineage>
</organism>
<reference evidence="7" key="1">
    <citation type="journal article" date="2022" name="bioRxiv">
        <title>Genomics of Preaxostyla Flagellates Illuminates Evolutionary Transitions and the Path Towards Mitochondrial Loss.</title>
        <authorList>
            <person name="Novak L.V.F."/>
            <person name="Treitli S.C."/>
            <person name="Pyrih J."/>
            <person name="Halakuc P."/>
            <person name="Pipaliya S.V."/>
            <person name="Vacek V."/>
            <person name="Brzon O."/>
            <person name="Soukal P."/>
            <person name="Eme L."/>
            <person name="Dacks J.B."/>
            <person name="Karnkowska A."/>
            <person name="Elias M."/>
            <person name="Hampl V."/>
        </authorList>
    </citation>
    <scope>NUCLEOTIDE SEQUENCE</scope>
    <source>
        <strain evidence="7">RCP-MX</strain>
    </source>
</reference>
<gene>
    <name evidence="7" type="ORF">PAPYR_3389</name>
</gene>
<proteinExistence type="inferred from homology"/>
<evidence type="ECO:0000256" key="5">
    <source>
        <dbReference type="ARBA" id="ARBA00023136"/>
    </source>
</evidence>
<evidence type="ECO:0000256" key="3">
    <source>
        <dbReference type="ARBA" id="ARBA00022692"/>
    </source>
</evidence>
<evidence type="ECO:0000256" key="2">
    <source>
        <dbReference type="ARBA" id="ARBA00010095"/>
    </source>
</evidence>
<comment type="similarity">
    <text evidence="2">Belongs to the cornichon family.</text>
</comment>
<sequence>MALLEIFVTVISFIGSIALIFNQIYLLVALGDLSSDIMGPIDFCQGLEPFVIPEYIVQGVITLLYLAGHYWIGFLINVPLAYYHFNMWFTKRGQKRFDYTRIRRTEVIQHENKLAYLKLGFYLVLFLLNLYWLVMSLVHHLVPSKV</sequence>
<keyword evidence="4 6" id="KW-1133">Transmembrane helix</keyword>
<dbReference type="Pfam" id="PF03311">
    <property type="entry name" value="Cornichon"/>
    <property type="match status" value="1"/>
</dbReference>
<evidence type="ECO:0000256" key="4">
    <source>
        <dbReference type="ARBA" id="ARBA00022989"/>
    </source>
</evidence>
<feature type="transmembrane region" description="Helical" evidence="6">
    <location>
        <begin position="119"/>
        <end position="142"/>
    </location>
</feature>
<keyword evidence="3 6" id="KW-0812">Transmembrane</keyword>
<evidence type="ECO:0000313" key="8">
    <source>
        <dbReference type="Proteomes" id="UP001141327"/>
    </source>
</evidence>
<dbReference type="Proteomes" id="UP001141327">
    <property type="component" value="Unassembled WGS sequence"/>
</dbReference>
<keyword evidence="5 6" id="KW-0472">Membrane</keyword>
<keyword evidence="8" id="KW-1185">Reference proteome</keyword>
<comment type="caution">
    <text evidence="7">The sequence shown here is derived from an EMBL/GenBank/DDBJ whole genome shotgun (WGS) entry which is preliminary data.</text>
</comment>
<evidence type="ECO:0000256" key="6">
    <source>
        <dbReference type="SAM" id="Phobius"/>
    </source>
</evidence>
<evidence type="ECO:0000313" key="7">
    <source>
        <dbReference type="EMBL" id="KAJ4460373.1"/>
    </source>
</evidence>
<dbReference type="EMBL" id="JAPMOS010000013">
    <property type="protein sequence ID" value="KAJ4460373.1"/>
    <property type="molecule type" value="Genomic_DNA"/>
</dbReference>
<protein>
    <recommendedName>
        <fullName evidence="9">Cornichon</fullName>
    </recommendedName>
</protein>
<feature type="transmembrane region" description="Helical" evidence="6">
    <location>
        <begin position="63"/>
        <end position="85"/>
    </location>
</feature>
<accession>A0ABQ8UNJ4</accession>
<feature type="transmembrane region" description="Helical" evidence="6">
    <location>
        <begin position="7"/>
        <end position="28"/>
    </location>
</feature>
<evidence type="ECO:0000256" key="1">
    <source>
        <dbReference type="ARBA" id="ARBA00004141"/>
    </source>
</evidence>